<dbReference type="STRING" id="160454.RV10_GL004211"/>
<dbReference type="RefSeq" id="WP_010757681.1">
    <property type="nucleotide sequence ID" value="NZ_ASWD01000001.1"/>
</dbReference>
<dbReference type="InterPro" id="IPR029060">
    <property type="entry name" value="PIN-like_dom_sf"/>
</dbReference>
<dbReference type="SUPFAM" id="SSF88723">
    <property type="entry name" value="PIN domain-like"/>
    <property type="match status" value="1"/>
</dbReference>
<proteinExistence type="predicted"/>
<protein>
    <recommendedName>
        <fullName evidence="1">PIN domain-containing protein</fullName>
    </recommendedName>
</protein>
<gene>
    <name evidence="2" type="ORF">UAU_02694</name>
</gene>
<accession>R2Q9E2</accession>
<evidence type="ECO:0000259" key="1">
    <source>
        <dbReference type="Pfam" id="PF13470"/>
    </source>
</evidence>
<feature type="domain" description="PIN" evidence="1">
    <location>
        <begin position="2"/>
        <end position="114"/>
    </location>
</feature>
<evidence type="ECO:0000313" key="2">
    <source>
        <dbReference type="EMBL" id="EOH93052.1"/>
    </source>
</evidence>
<comment type="caution">
    <text evidence="2">The sequence shown here is derived from an EMBL/GenBank/DDBJ whole genome shotgun (WGS) entry which is preliminary data.</text>
</comment>
<dbReference type="HOGENOM" id="CLU_124456_3_0_9"/>
<evidence type="ECO:0000313" key="3">
    <source>
        <dbReference type="Proteomes" id="UP000013782"/>
    </source>
</evidence>
<dbReference type="InterPro" id="IPR002716">
    <property type="entry name" value="PIN_dom"/>
</dbReference>
<dbReference type="Gene3D" id="3.40.50.1010">
    <property type="entry name" value="5'-nuclease"/>
    <property type="match status" value="1"/>
</dbReference>
<dbReference type="EMBL" id="AJAQ01000018">
    <property type="protein sequence ID" value="EOH93052.1"/>
    <property type="molecule type" value="Genomic_DNA"/>
</dbReference>
<reference evidence="2 3" key="1">
    <citation type="submission" date="2013-02" db="EMBL/GenBank/DDBJ databases">
        <title>The Genome Sequence of Enterococcus pallens BAA-351.</title>
        <authorList>
            <consortium name="The Broad Institute Genome Sequencing Platform"/>
            <consortium name="The Broad Institute Genome Sequencing Center for Infectious Disease"/>
            <person name="Earl A.M."/>
            <person name="Gilmore M.S."/>
            <person name="Lebreton F."/>
            <person name="Walker B."/>
            <person name="Young S.K."/>
            <person name="Zeng Q."/>
            <person name="Gargeya S."/>
            <person name="Fitzgerald M."/>
            <person name="Haas B."/>
            <person name="Abouelleil A."/>
            <person name="Alvarado L."/>
            <person name="Arachchi H.M."/>
            <person name="Berlin A.M."/>
            <person name="Chapman S.B."/>
            <person name="Dewar J."/>
            <person name="Goldberg J."/>
            <person name="Griggs A."/>
            <person name="Gujja S."/>
            <person name="Hansen M."/>
            <person name="Howarth C."/>
            <person name="Imamovic A."/>
            <person name="Larimer J."/>
            <person name="McCowan C."/>
            <person name="Murphy C."/>
            <person name="Neiman D."/>
            <person name="Pearson M."/>
            <person name="Priest M."/>
            <person name="Roberts A."/>
            <person name="Saif S."/>
            <person name="Shea T."/>
            <person name="Sisk P."/>
            <person name="Sykes S."/>
            <person name="Wortman J."/>
            <person name="Nusbaum C."/>
            <person name="Birren B."/>
        </authorList>
    </citation>
    <scope>NUCLEOTIDE SEQUENCE [LARGE SCALE GENOMIC DNA]</scope>
    <source>
        <strain evidence="2 3">ATCC BAA-351</strain>
    </source>
</reference>
<name>R2Q9E2_9ENTE</name>
<dbReference type="Proteomes" id="UP000013782">
    <property type="component" value="Unassembled WGS sequence"/>
</dbReference>
<organism evidence="2 3">
    <name type="scientific">Enterococcus pallens ATCC BAA-351</name>
    <dbReference type="NCBI Taxonomy" id="1158607"/>
    <lineage>
        <taxon>Bacteria</taxon>
        <taxon>Bacillati</taxon>
        <taxon>Bacillota</taxon>
        <taxon>Bacilli</taxon>
        <taxon>Lactobacillales</taxon>
        <taxon>Enterococcaceae</taxon>
        <taxon>Enterococcus</taxon>
    </lineage>
</organism>
<dbReference type="AlphaFoldDB" id="R2Q9E2"/>
<dbReference type="OrthoDB" id="9787727at2"/>
<sequence>MKYIIDVTIILDFLTKREGFYEQSKKVYLLSVYGIIEGYLTANMITDIYYILERYGVKNPKIELDKLLNISRVLPVSGLDCINALKLEGNDFEDNLIVAIAQKHGVRNIITRNAQDFANTDLIVYSPEEIVEKYSKKDR</sequence>
<dbReference type="PATRIC" id="fig|1158607.3.peg.2682"/>
<dbReference type="Pfam" id="PF13470">
    <property type="entry name" value="PIN_3"/>
    <property type="match status" value="1"/>
</dbReference>
<dbReference type="eggNOG" id="COG1848">
    <property type="taxonomic scope" value="Bacteria"/>
</dbReference>
<keyword evidence="3" id="KW-1185">Reference proteome</keyword>